<reference evidence="2 3" key="1">
    <citation type="submission" date="2018-02" db="EMBL/GenBank/DDBJ databases">
        <title>Draft genome of wild Prunus yedoensis var. nudiflora.</title>
        <authorList>
            <person name="Baek S."/>
            <person name="Kim J.-H."/>
            <person name="Choi K."/>
            <person name="Kim G.-B."/>
            <person name="Cho A."/>
            <person name="Jang H."/>
            <person name="Shin C.-H."/>
            <person name="Yu H.-J."/>
            <person name="Mun J.-H."/>
        </authorList>
    </citation>
    <scope>NUCLEOTIDE SEQUENCE [LARGE SCALE GENOMIC DNA]</scope>
    <source>
        <strain evidence="3">cv. Jeju island</strain>
        <tissue evidence="2">Leaf</tissue>
    </source>
</reference>
<organism evidence="2 3">
    <name type="scientific">Prunus yedoensis var. nudiflora</name>
    <dbReference type="NCBI Taxonomy" id="2094558"/>
    <lineage>
        <taxon>Eukaryota</taxon>
        <taxon>Viridiplantae</taxon>
        <taxon>Streptophyta</taxon>
        <taxon>Embryophyta</taxon>
        <taxon>Tracheophyta</taxon>
        <taxon>Spermatophyta</taxon>
        <taxon>Magnoliopsida</taxon>
        <taxon>eudicotyledons</taxon>
        <taxon>Gunneridae</taxon>
        <taxon>Pentapetalae</taxon>
        <taxon>rosids</taxon>
        <taxon>fabids</taxon>
        <taxon>Rosales</taxon>
        <taxon>Rosaceae</taxon>
        <taxon>Amygdaloideae</taxon>
        <taxon>Amygdaleae</taxon>
        <taxon>Prunus</taxon>
    </lineage>
</organism>
<protein>
    <submittedName>
        <fullName evidence="2">Uncharacterized protein</fullName>
    </submittedName>
</protein>
<proteinExistence type="predicted"/>
<keyword evidence="3" id="KW-1185">Reference proteome</keyword>
<name>A0A315B3W1_PRUYE</name>
<evidence type="ECO:0000313" key="3">
    <source>
        <dbReference type="Proteomes" id="UP000250321"/>
    </source>
</evidence>
<feature type="compositionally biased region" description="Polar residues" evidence="1">
    <location>
        <begin position="102"/>
        <end position="114"/>
    </location>
</feature>
<comment type="caution">
    <text evidence="2">The sequence shown here is derived from an EMBL/GenBank/DDBJ whole genome shotgun (WGS) entry which is preliminary data.</text>
</comment>
<dbReference type="Proteomes" id="UP000250321">
    <property type="component" value="Unassembled WGS sequence"/>
</dbReference>
<sequence>MGFVFFCYRFLRGCDFPLNLGFDNGVPVFRGGDGGDSTFCHLGKCIDDYKSSTHVSKATVIGGRGRLAWRKKERESFVSLNAAVSIGLLMTQFPRRHPNAPPQSTTSSPSHGRD</sequence>
<gene>
    <name evidence="2" type="ORF">Pyn_08718</name>
</gene>
<dbReference type="EMBL" id="PJQY01000021">
    <property type="protein sequence ID" value="PQQ21036.1"/>
    <property type="molecule type" value="Genomic_DNA"/>
</dbReference>
<accession>A0A315B3W1</accession>
<dbReference type="AlphaFoldDB" id="A0A315B3W1"/>
<feature type="region of interest" description="Disordered" evidence="1">
    <location>
        <begin position="93"/>
        <end position="114"/>
    </location>
</feature>
<evidence type="ECO:0000256" key="1">
    <source>
        <dbReference type="SAM" id="MobiDB-lite"/>
    </source>
</evidence>
<evidence type="ECO:0000313" key="2">
    <source>
        <dbReference type="EMBL" id="PQQ21036.1"/>
    </source>
</evidence>